<accession>A0A5B7YF66</accession>
<dbReference type="RefSeq" id="WP_139757021.1">
    <property type="nucleotide sequence ID" value="NZ_CP039852.1"/>
</dbReference>
<sequence length="93" mass="10748">MSYRCTEAEQDVMPAYPYYRNPTAALSTSIIRLASTRQTQHARLLYSEEGSVNNIDTSMMLKKKIVRMEAYLLRQALSLLWQQMSLSVNVNQE</sequence>
<evidence type="ECO:0000313" key="2">
    <source>
        <dbReference type="Proteomes" id="UP000304912"/>
    </source>
</evidence>
<dbReference type="EMBL" id="CP039852">
    <property type="protein sequence ID" value="QCZ94281.1"/>
    <property type="molecule type" value="Genomic_DNA"/>
</dbReference>
<dbReference type="KEGG" id="salk:FBQ74_12715"/>
<proteinExistence type="predicted"/>
<name>A0A5B7YF66_9ALTE</name>
<dbReference type="AlphaFoldDB" id="A0A5B7YF66"/>
<evidence type="ECO:0000313" key="1">
    <source>
        <dbReference type="EMBL" id="QCZ94281.1"/>
    </source>
</evidence>
<gene>
    <name evidence="1" type="ORF">FBQ74_12715</name>
</gene>
<dbReference type="Proteomes" id="UP000304912">
    <property type="component" value="Chromosome"/>
</dbReference>
<protein>
    <submittedName>
        <fullName evidence="1">Uncharacterized protein</fullName>
    </submittedName>
</protein>
<reference evidence="1 2" key="1">
    <citation type="submission" date="2019-04" db="EMBL/GenBank/DDBJ databases">
        <title>Salinimonas iocasae sp. nov., a halophilic bacterium isolated from the outer tube casing of tubeworms in Okinawa Trough.</title>
        <authorList>
            <person name="Zhang H."/>
            <person name="Wang H."/>
            <person name="Li C."/>
        </authorList>
    </citation>
    <scope>NUCLEOTIDE SEQUENCE [LARGE SCALE GENOMIC DNA]</scope>
    <source>
        <strain evidence="1 2">KX18D6</strain>
    </source>
</reference>
<organism evidence="1 2">
    <name type="scientific">Salinimonas iocasae</name>
    <dbReference type="NCBI Taxonomy" id="2572577"/>
    <lineage>
        <taxon>Bacteria</taxon>
        <taxon>Pseudomonadati</taxon>
        <taxon>Pseudomonadota</taxon>
        <taxon>Gammaproteobacteria</taxon>
        <taxon>Alteromonadales</taxon>
        <taxon>Alteromonadaceae</taxon>
        <taxon>Alteromonas/Salinimonas group</taxon>
        <taxon>Salinimonas</taxon>
    </lineage>
</organism>
<keyword evidence="2" id="KW-1185">Reference proteome</keyword>